<keyword evidence="3" id="KW-1185">Reference proteome</keyword>
<feature type="transmembrane region" description="Helical" evidence="1">
    <location>
        <begin position="125"/>
        <end position="141"/>
    </location>
</feature>
<organism evidence="2 3">
    <name type="scientific">Aphis craccivora</name>
    <name type="common">Cowpea aphid</name>
    <dbReference type="NCBI Taxonomy" id="307492"/>
    <lineage>
        <taxon>Eukaryota</taxon>
        <taxon>Metazoa</taxon>
        <taxon>Ecdysozoa</taxon>
        <taxon>Arthropoda</taxon>
        <taxon>Hexapoda</taxon>
        <taxon>Insecta</taxon>
        <taxon>Pterygota</taxon>
        <taxon>Neoptera</taxon>
        <taxon>Paraneoptera</taxon>
        <taxon>Hemiptera</taxon>
        <taxon>Sternorrhyncha</taxon>
        <taxon>Aphidomorpha</taxon>
        <taxon>Aphidoidea</taxon>
        <taxon>Aphididae</taxon>
        <taxon>Aphidini</taxon>
        <taxon>Aphis</taxon>
        <taxon>Aphis</taxon>
    </lineage>
</organism>
<evidence type="ECO:0000313" key="2">
    <source>
        <dbReference type="EMBL" id="KAF0755764.1"/>
    </source>
</evidence>
<name>A0A6G0YHE8_APHCR</name>
<dbReference type="EMBL" id="VUJU01004025">
    <property type="protein sequence ID" value="KAF0755764.1"/>
    <property type="molecule type" value="Genomic_DNA"/>
</dbReference>
<sequence length="154" mass="18367">MKTMACSKIASTINLMGGFWSEIGSNWYYRENNKKFPGLETGNRFFPVTDSKRSDECIDFTMLCYVVCFFFFVSVYTKRVEIMFQFQTLGVVFGRKLNLVVALGSFQKRREKPKKNKKLRKNRNFYAKLVFDQIDFFIWFVDKKYLDDQKILKI</sequence>
<keyword evidence="1" id="KW-1133">Transmembrane helix</keyword>
<feature type="transmembrane region" description="Helical" evidence="1">
    <location>
        <begin position="57"/>
        <end position="76"/>
    </location>
</feature>
<reference evidence="2 3" key="1">
    <citation type="submission" date="2019-08" db="EMBL/GenBank/DDBJ databases">
        <title>Whole genome of Aphis craccivora.</title>
        <authorList>
            <person name="Voronova N.V."/>
            <person name="Shulinski R.S."/>
            <person name="Bandarenka Y.V."/>
            <person name="Zhorov D.G."/>
            <person name="Warner D."/>
        </authorList>
    </citation>
    <scope>NUCLEOTIDE SEQUENCE [LARGE SCALE GENOMIC DNA]</scope>
    <source>
        <strain evidence="2">180601</strain>
        <tissue evidence="2">Whole Body</tissue>
    </source>
</reference>
<gene>
    <name evidence="2" type="ORF">FWK35_00009769</name>
</gene>
<keyword evidence="1" id="KW-0812">Transmembrane</keyword>
<evidence type="ECO:0000256" key="1">
    <source>
        <dbReference type="SAM" id="Phobius"/>
    </source>
</evidence>
<feature type="transmembrane region" description="Helical" evidence="1">
    <location>
        <begin position="82"/>
        <end position="104"/>
    </location>
</feature>
<accession>A0A6G0YHE8</accession>
<evidence type="ECO:0000313" key="3">
    <source>
        <dbReference type="Proteomes" id="UP000478052"/>
    </source>
</evidence>
<dbReference type="Proteomes" id="UP000478052">
    <property type="component" value="Unassembled WGS sequence"/>
</dbReference>
<keyword evidence="1" id="KW-0472">Membrane</keyword>
<dbReference type="AlphaFoldDB" id="A0A6G0YHE8"/>
<proteinExistence type="predicted"/>
<protein>
    <submittedName>
        <fullName evidence="2">Uncharacterized protein</fullName>
    </submittedName>
</protein>
<comment type="caution">
    <text evidence="2">The sequence shown here is derived from an EMBL/GenBank/DDBJ whole genome shotgun (WGS) entry which is preliminary data.</text>
</comment>